<dbReference type="Gene3D" id="1.20.1250.20">
    <property type="entry name" value="MFS general substrate transporter like domains"/>
    <property type="match status" value="1"/>
</dbReference>
<protein>
    <submittedName>
        <fullName evidence="7">MFS transporter</fullName>
    </submittedName>
</protein>
<reference evidence="7 8" key="1">
    <citation type="journal article" date="2019" name="Int. J. Syst. Evol. Microbiol.">
        <title>The Global Catalogue of Microorganisms (GCM) 10K type strain sequencing project: providing services to taxonomists for standard genome sequencing and annotation.</title>
        <authorList>
            <consortium name="The Broad Institute Genomics Platform"/>
            <consortium name="The Broad Institute Genome Sequencing Center for Infectious Disease"/>
            <person name="Wu L."/>
            <person name="Ma J."/>
        </authorList>
    </citation>
    <scope>NUCLEOTIDE SEQUENCE [LARGE SCALE GENOMIC DNA]</scope>
    <source>
        <strain evidence="7 8">JCM 16009</strain>
    </source>
</reference>
<dbReference type="InterPro" id="IPR020846">
    <property type="entry name" value="MFS_dom"/>
</dbReference>
<dbReference type="PRINTS" id="PR01035">
    <property type="entry name" value="TCRTETA"/>
</dbReference>
<feature type="transmembrane region" description="Helical" evidence="5">
    <location>
        <begin position="260"/>
        <end position="280"/>
    </location>
</feature>
<organism evidence="7 8">
    <name type="scientific">Pseudonocardia ailaonensis</name>
    <dbReference type="NCBI Taxonomy" id="367279"/>
    <lineage>
        <taxon>Bacteria</taxon>
        <taxon>Bacillati</taxon>
        <taxon>Actinomycetota</taxon>
        <taxon>Actinomycetes</taxon>
        <taxon>Pseudonocardiales</taxon>
        <taxon>Pseudonocardiaceae</taxon>
        <taxon>Pseudonocardia</taxon>
    </lineage>
</organism>
<evidence type="ECO:0000256" key="5">
    <source>
        <dbReference type="SAM" id="Phobius"/>
    </source>
</evidence>
<evidence type="ECO:0000259" key="6">
    <source>
        <dbReference type="PROSITE" id="PS50850"/>
    </source>
</evidence>
<evidence type="ECO:0000256" key="4">
    <source>
        <dbReference type="ARBA" id="ARBA00023136"/>
    </source>
</evidence>
<feature type="transmembrane region" description="Helical" evidence="5">
    <location>
        <begin position="292"/>
        <end position="310"/>
    </location>
</feature>
<evidence type="ECO:0000256" key="1">
    <source>
        <dbReference type="ARBA" id="ARBA00004651"/>
    </source>
</evidence>
<gene>
    <name evidence="7" type="ORF">GCM10009836_04180</name>
</gene>
<feature type="transmembrane region" description="Helical" evidence="5">
    <location>
        <begin position="349"/>
        <end position="373"/>
    </location>
</feature>
<feature type="transmembrane region" description="Helical" evidence="5">
    <location>
        <begin position="47"/>
        <end position="67"/>
    </location>
</feature>
<evidence type="ECO:0000256" key="3">
    <source>
        <dbReference type="ARBA" id="ARBA00022989"/>
    </source>
</evidence>
<keyword evidence="8" id="KW-1185">Reference proteome</keyword>
<dbReference type="PANTHER" id="PTHR23546:SF1">
    <property type="entry name" value="MEMBRANE PROTEIN"/>
    <property type="match status" value="1"/>
</dbReference>
<dbReference type="Proteomes" id="UP001500449">
    <property type="component" value="Unassembled WGS sequence"/>
</dbReference>
<dbReference type="PANTHER" id="PTHR23546">
    <property type="entry name" value="TRANSPORT PROTEIN"/>
    <property type="match status" value="1"/>
</dbReference>
<comment type="subcellular location">
    <subcellularLocation>
        <location evidence="1">Cell membrane</location>
        <topology evidence="1">Multi-pass membrane protein</topology>
    </subcellularLocation>
</comment>
<dbReference type="InterPro" id="IPR036259">
    <property type="entry name" value="MFS_trans_sf"/>
</dbReference>
<feature type="domain" description="Major facilitator superfamily (MFS) profile" evidence="6">
    <location>
        <begin position="12"/>
        <end position="403"/>
    </location>
</feature>
<sequence>MAEPSGTRPARRVLGVLLAAVLVGFTAQQLLTPILAPLSRELRLTEVQLGVVVTVAAVVFTLGSLVWGRVVDRWGSRRVLLTGLGIAVVGMAGFGLSARLALDSGWGTPATLTALLATRSVLFGTGIGAVPVAALAYVSAATEGEKERTRAVSLVGAAQAISLILGPGIGGALAVADLLAPVYLAPVLLVAILVAVLVLVPGLDRTAPTDDTAGRVGPLDPRVRPFLLVGFLLFLSLGVMQVVLGFLVQDRLELDAGATAASVGTAMVITGLVLVAMQAAVVPRLGWSPARLIRTGAPIAAAGFAVLALAGQLWLITVGLCVVAVGLGMAMPGYSAGATLRVQRSEQGAVAGLLNATTGATFIVGPLLGTALYPLGAAVPIWVSAGCCAVGAVVAVSGRALSTPGRASSPLEGEIAG</sequence>
<keyword evidence="2 5" id="KW-0812">Transmembrane</keyword>
<feature type="transmembrane region" description="Helical" evidence="5">
    <location>
        <begin position="152"/>
        <end position="176"/>
    </location>
</feature>
<dbReference type="PROSITE" id="PS50850">
    <property type="entry name" value="MFS"/>
    <property type="match status" value="1"/>
</dbReference>
<feature type="transmembrane region" description="Helical" evidence="5">
    <location>
        <begin position="379"/>
        <end position="401"/>
    </location>
</feature>
<evidence type="ECO:0000313" key="7">
    <source>
        <dbReference type="EMBL" id="GAA1829464.1"/>
    </source>
</evidence>
<feature type="transmembrane region" description="Helical" evidence="5">
    <location>
        <begin position="121"/>
        <end position="140"/>
    </location>
</feature>
<dbReference type="InterPro" id="IPR011701">
    <property type="entry name" value="MFS"/>
</dbReference>
<dbReference type="SUPFAM" id="SSF103473">
    <property type="entry name" value="MFS general substrate transporter"/>
    <property type="match status" value="1"/>
</dbReference>
<evidence type="ECO:0000256" key="2">
    <source>
        <dbReference type="ARBA" id="ARBA00022692"/>
    </source>
</evidence>
<name>A0ABN2MJD6_9PSEU</name>
<evidence type="ECO:0000313" key="8">
    <source>
        <dbReference type="Proteomes" id="UP001500449"/>
    </source>
</evidence>
<comment type="caution">
    <text evidence="7">The sequence shown here is derived from an EMBL/GenBank/DDBJ whole genome shotgun (WGS) entry which is preliminary data.</text>
</comment>
<dbReference type="InterPro" id="IPR001958">
    <property type="entry name" value="Tet-R_TetA/multi-R_MdtG-like"/>
</dbReference>
<feature type="transmembrane region" description="Helical" evidence="5">
    <location>
        <begin position="182"/>
        <end position="204"/>
    </location>
</feature>
<dbReference type="Pfam" id="PF07690">
    <property type="entry name" value="MFS_1"/>
    <property type="match status" value="1"/>
</dbReference>
<dbReference type="EMBL" id="BAAAQK010000001">
    <property type="protein sequence ID" value="GAA1829464.1"/>
    <property type="molecule type" value="Genomic_DNA"/>
</dbReference>
<feature type="transmembrane region" description="Helical" evidence="5">
    <location>
        <begin position="12"/>
        <end position="35"/>
    </location>
</feature>
<accession>A0ABN2MJD6</accession>
<keyword evidence="4 5" id="KW-0472">Membrane</keyword>
<keyword evidence="3 5" id="KW-1133">Transmembrane helix</keyword>
<feature type="transmembrane region" description="Helical" evidence="5">
    <location>
        <begin position="225"/>
        <end position="248"/>
    </location>
</feature>
<dbReference type="RefSeq" id="WP_344411776.1">
    <property type="nucleotide sequence ID" value="NZ_BAAAQK010000001.1"/>
</dbReference>
<feature type="transmembrane region" description="Helical" evidence="5">
    <location>
        <begin position="79"/>
        <end position="101"/>
    </location>
</feature>
<proteinExistence type="predicted"/>
<feature type="transmembrane region" description="Helical" evidence="5">
    <location>
        <begin position="316"/>
        <end position="337"/>
    </location>
</feature>